<dbReference type="PROSITE" id="PS50082">
    <property type="entry name" value="WD_REPEATS_2"/>
    <property type="match status" value="1"/>
</dbReference>
<dbReference type="OrthoDB" id="6268570at2759"/>
<evidence type="ECO:0000256" key="1">
    <source>
        <dbReference type="PROSITE-ProRule" id="PRU00221"/>
    </source>
</evidence>
<organism evidence="3 4">
    <name type="scientific">Protopolystoma xenopodis</name>
    <dbReference type="NCBI Taxonomy" id="117903"/>
    <lineage>
        <taxon>Eukaryota</taxon>
        <taxon>Metazoa</taxon>
        <taxon>Spiralia</taxon>
        <taxon>Lophotrochozoa</taxon>
        <taxon>Platyhelminthes</taxon>
        <taxon>Monogenea</taxon>
        <taxon>Polyopisthocotylea</taxon>
        <taxon>Polystomatidea</taxon>
        <taxon>Polystomatidae</taxon>
        <taxon>Protopolystoma</taxon>
    </lineage>
</organism>
<feature type="repeat" description="WD" evidence="1">
    <location>
        <begin position="300"/>
        <end position="335"/>
    </location>
</feature>
<keyword evidence="1" id="KW-0853">WD repeat</keyword>
<accession>A0A448WC55</accession>
<evidence type="ECO:0000313" key="3">
    <source>
        <dbReference type="EMBL" id="VEL08188.1"/>
    </source>
</evidence>
<dbReference type="SUPFAM" id="SSF50978">
    <property type="entry name" value="WD40 repeat-like"/>
    <property type="match status" value="1"/>
</dbReference>
<keyword evidence="4" id="KW-1185">Reference proteome</keyword>
<dbReference type="PROSITE" id="PS50294">
    <property type="entry name" value="WD_REPEATS_REGION"/>
    <property type="match status" value="1"/>
</dbReference>
<dbReference type="AlphaFoldDB" id="A0A448WC55"/>
<dbReference type="Proteomes" id="UP000784294">
    <property type="component" value="Unassembled WGS sequence"/>
</dbReference>
<evidence type="ECO:0000313" key="4">
    <source>
        <dbReference type="Proteomes" id="UP000784294"/>
    </source>
</evidence>
<proteinExistence type="predicted"/>
<feature type="region of interest" description="Disordered" evidence="2">
    <location>
        <begin position="419"/>
        <end position="491"/>
    </location>
</feature>
<dbReference type="InterPro" id="IPR001680">
    <property type="entry name" value="WD40_rpt"/>
</dbReference>
<dbReference type="EMBL" id="CAAALY010003346">
    <property type="protein sequence ID" value="VEL08188.1"/>
    <property type="molecule type" value="Genomic_DNA"/>
</dbReference>
<feature type="compositionally biased region" description="Polar residues" evidence="2">
    <location>
        <begin position="419"/>
        <end position="451"/>
    </location>
</feature>
<comment type="caution">
    <text evidence="3">The sequence shown here is derived from an EMBL/GenBank/DDBJ whole genome shotgun (WGS) entry which is preliminary data.</text>
</comment>
<evidence type="ECO:0000256" key="2">
    <source>
        <dbReference type="SAM" id="MobiDB-lite"/>
    </source>
</evidence>
<dbReference type="InterPro" id="IPR036322">
    <property type="entry name" value="WD40_repeat_dom_sf"/>
</dbReference>
<gene>
    <name evidence="3" type="ORF">PXEA_LOCUS1628</name>
</gene>
<dbReference type="InterPro" id="IPR052779">
    <property type="entry name" value="WDR62"/>
</dbReference>
<dbReference type="PANTHER" id="PTHR45589:SF1">
    <property type="entry name" value="WD REPEAT DOMAIN 62, ISOFORM G"/>
    <property type="match status" value="1"/>
</dbReference>
<feature type="compositionally biased region" description="Acidic residues" evidence="2">
    <location>
        <begin position="463"/>
        <end position="474"/>
    </location>
</feature>
<protein>
    <submittedName>
        <fullName evidence="3">Uncharacterized protein</fullName>
    </submittedName>
</protein>
<sequence>MSSRHSFLDACLTYPSSVCQALANVALASASTFNTNLNPNSACSIGNDCSTPSRFYPASSSLSITKALASTNHATSDLSTSTTFESSASQASGQTSGQRRFIAVACQDRRLRVYNISTGRQVRCFRASHSEEGVVLRCTTDPTGTLIARITDDLGQTSGNVSSLQSDSGNYRALYGLRTRYSQPGRSGLQFRPCLNWSHHYLQRYSDPDECDIERYLAFSEIHLCYVTKKHLCRDYMLDLPGSSTATGANATQARSKFHSTPAWMRIPYLEARPCEIQYKCSHKYLNLFYFSSGELLATMYGHSEPSVGLRFLPDLRHLVSVSSDSCIFVWRLSSCLSRLMMERHSVGLSGSTTAAALAAAGLRLRCSPLVPNLLPSTPTFAGAVSFTLPASNSSSLFGLQQVQPQSYNRNRTENILANRRQLSQSQVNISSTDTDSSAMQAASSHTSPASVSAPHFAQADTAENDDPNDFDGLEGDHYQTPQQTLPSRLT</sequence>
<reference evidence="3" key="1">
    <citation type="submission" date="2018-11" db="EMBL/GenBank/DDBJ databases">
        <authorList>
            <consortium name="Pathogen Informatics"/>
        </authorList>
    </citation>
    <scope>NUCLEOTIDE SEQUENCE</scope>
</reference>
<dbReference type="Gene3D" id="2.130.10.10">
    <property type="entry name" value="YVTN repeat-like/Quinoprotein amine dehydrogenase"/>
    <property type="match status" value="1"/>
</dbReference>
<feature type="compositionally biased region" description="Polar residues" evidence="2">
    <location>
        <begin position="480"/>
        <end position="491"/>
    </location>
</feature>
<name>A0A448WC55_9PLAT</name>
<dbReference type="SMART" id="SM00320">
    <property type="entry name" value="WD40"/>
    <property type="match status" value="2"/>
</dbReference>
<dbReference type="PANTHER" id="PTHR45589">
    <property type="entry name" value="WD REPEAT DOMAIN 62, ISOFORM G"/>
    <property type="match status" value="1"/>
</dbReference>
<dbReference type="Pfam" id="PF00400">
    <property type="entry name" value="WD40"/>
    <property type="match status" value="1"/>
</dbReference>
<dbReference type="InterPro" id="IPR015943">
    <property type="entry name" value="WD40/YVTN_repeat-like_dom_sf"/>
</dbReference>